<dbReference type="AlphaFoldDB" id="A0A9Q8WES9"/>
<dbReference type="EMBL" id="CP019475">
    <property type="protein sequence ID" value="UQC80586.1"/>
    <property type="molecule type" value="Genomic_DNA"/>
</dbReference>
<proteinExistence type="inferred from homology"/>
<evidence type="ECO:0000313" key="8">
    <source>
        <dbReference type="EMBL" id="UQC80586.1"/>
    </source>
</evidence>
<evidence type="ECO:0000256" key="3">
    <source>
        <dbReference type="ARBA" id="ARBA00023002"/>
    </source>
</evidence>
<dbReference type="InterPro" id="IPR002401">
    <property type="entry name" value="Cyt_P450_E_grp-I"/>
</dbReference>
<feature type="binding site" description="axial binding residue" evidence="6">
    <location>
        <position position="716"/>
    </location>
    <ligand>
        <name>heme</name>
        <dbReference type="ChEBI" id="CHEBI:30413"/>
    </ligand>
    <ligandPart>
        <name>Fe</name>
        <dbReference type="ChEBI" id="CHEBI:18248"/>
    </ligandPart>
</feature>
<keyword evidence="9" id="KW-1185">Reference proteome</keyword>
<dbReference type="GO" id="GO:0020037">
    <property type="term" value="F:heme binding"/>
    <property type="evidence" value="ECO:0007669"/>
    <property type="project" value="InterPro"/>
</dbReference>
<dbReference type="GO" id="GO:0004497">
    <property type="term" value="F:monooxygenase activity"/>
    <property type="evidence" value="ECO:0007669"/>
    <property type="project" value="UniProtKB-KW"/>
</dbReference>
<dbReference type="Gene3D" id="1.10.630.10">
    <property type="entry name" value="Cytochrome P450"/>
    <property type="match status" value="1"/>
</dbReference>
<dbReference type="PANTHER" id="PTHR46300:SF2">
    <property type="entry name" value="CYTOCHROME P450 MONOOXYGENASE ALNH-RELATED"/>
    <property type="match status" value="1"/>
</dbReference>
<evidence type="ECO:0000256" key="5">
    <source>
        <dbReference type="ARBA" id="ARBA00023033"/>
    </source>
</evidence>
<comment type="cofactor">
    <cofactor evidence="6">
        <name>heme</name>
        <dbReference type="ChEBI" id="CHEBI:30413"/>
    </cofactor>
</comment>
<feature type="chain" id="PRO_5040210565" evidence="7">
    <location>
        <begin position="25"/>
        <end position="792"/>
    </location>
</feature>
<evidence type="ECO:0000256" key="1">
    <source>
        <dbReference type="ARBA" id="ARBA00010617"/>
    </source>
</evidence>
<evidence type="ECO:0000313" key="9">
    <source>
        <dbReference type="Proteomes" id="UP000830671"/>
    </source>
</evidence>
<dbReference type="InterPro" id="IPR050364">
    <property type="entry name" value="Cytochrome_P450_fung"/>
</dbReference>
<dbReference type="CDD" id="cd11065">
    <property type="entry name" value="CYP64-like"/>
    <property type="match status" value="1"/>
</dbReference>
<dbReference type="PANTHER" id="PTHR46300">
    <property type="entry name" value="P450, PUTATIVE (EUROFUNG)-RELATED-RELATED"/>
    <property type="match status" value="1"/>
</dbReference>
<dbReference type="InterPro" id="IPR001128">
    <property type="entry name" value="Cyt_P450"/>
</dbReference>
<evidence type="ECO:0000256" key="4">
    <source>
        <dbReference type="ARBA" id="ARBA00023004"/>
    </source>
</evidence>
<evidence type="ECO:0000256" key="6">
    <source>
        <dbReference type="PIRSR" id="PIRSR602401-1"/>
    </source>
</evidence>
<keyword evidence="6" id="KW-0349">Heme</keyword>
<keyword evidence="7" id="KW-0732">Signal</keyword>
<name>A0A9Q8WES9_9PEZI</name>
<dbReference type="RefSeq" id="XP_049142216.1">
    <property type="nucleotide sequence ID" value="XM_049285073.1"/>
</dbReference>
<reference evidence="8" key="1">
    <citation type="journal article" date="2021" name="Mol. Plant Microbe Interact.">
        <title>Complete Genome Sequence of the Plant-Pathogenic Fungus Colletotrichum lupini.</title>
        <authorList>
            <person name="Baroncelli R."/>
            <person name="Pensec F."/>
            <person name="Da Lio D."/>
            <person name="Boufleur T."/>
            <person name="Vicente I."/>
            <person name="Sarrocco S."/>
            <person name="Picot A."/>
            <person name="Baraldi E."/>
            <person name="Sukno S."/>
            <person name="Thon M."/>
            <person name="Le Floch G."/>
        </authorList>
    </citation>
    <scope>NUCLEOTIDE SEQUENCE</scope>
    <source>
        <strain evidence="8">IMI 504893</strain>
    </source>
</reference>
<organism evidence="8 9">
    <name type="scientific">Colletotrichum lupini</name>
    <dbReference type="NCBI Taxonomy" id="145971"/>
    <lineage>
        <taxon>Eukaryota</taxon>
        <taxon>Fungi</taxon>
        <taxon>Dikarya</taxon>
        <taxon>Ascomycota</taxon>
        <taxon>Pezizomycotina</taxon>
        <taxon>Sordariomycetes</taxon>
        <taxon>Hypocreomycetidae</taxon>
        <taxon>Glomerellales</taxon>
        <taxon>Glomerellaceae</taxon>
        <taxon>Colletotrichum</taxon>
        <taxon>Colletotrichum acutatum species complex</taxon>
    </lineage>
</organism>
<sequence>MHFLGHGSALFSLLQVTFESGALSLEPGWPPRSSAPSPTHPYRLFHEPFFFESTRRVEAVTQRCDTLHLQSKPQRRTGICIVVLQPTAACLTRSPAATRVTTLTVTLCCAGRLFIGDLSKGTAERYKVTDFADIGRSGIAMAPKKKVFDPEEGRISRLRLHGGLKQGAGWCHSKSNGSTFAVLSVGPTLADSPSPPARNPDFTALSATMAATMEIMWTAFQKCYERIAIASCVGTIPNMDPIQIPMAISSNFNAMIKAFDLFLKLQSCCHYSPLQEHFVASIVFAAAATAALLTAILLQYFKPVGKRRGKDGRRPVLPPGPEGVPLFGNLLQVSASKGDPYNRGLLSMAKYGEMTTLHLGSKTLVLLNSSRVVSEIIAKRSSQTSTRTPMPISNDIVGRNRKSLIMSQKDWAEPRRVMHSLLSGTALRQYGEFQELESTQMMAEYVFKPGMWYRHRYRYANSVIHRIALGERLVKSEEELVDMQNAVTFFVGSIGSSIIDWFPDLAKLPRFLQLWRPHWEALGQWNYDLYDRWYSPIAAKVENGTAPPSFVRDTLLHPDTKYKGDHVDGMYVAMQLIEAGSDTTREALNIMTMAALEYPAVFRAARAEVDALCGVDEQARLPTLADMDDLKYICAMAKEILRWHVIFPLTPDHTTSADMEFEGYYFPAGTGFAINGPAVANECEDPDEFKPERWLDGHEADIAHGLWAFGGGRRICVGYRLAQRSMFLNIARLVQCVDYKPNGPYNRNILNLEATGEPFPVKVDMRNKHYESLILREAQVAGVLEDAKLMRD</sequence>
<evidence type="ECO:0000256" key="2">
    <source>
        <dbReference type="ARBA" id="ARBA00022723"/>
    </source>
</evidence>
<accession>A0A9Q8WES9</accession>
<dbReference type="Pfam" id="PF00067">
    <property type="entry name" value="p450"/>
    <property type="match status" value="1"/>
</dbReference>
<dbReference type="PRINTS" id="PR00463">
    <property type="entry name" value="EP450I"/>
</dbReference>
<comment type="similarity">
    <text evidence="1">Belongs to the cytochrome P450 family.</text>
</comment>
<dbReference type="GO" id="GO:0016705">
    <property type="term" value="F:oxidoreductase activity, acting on paired donors, with incorporation or reduction of molecular oxygen"/>
    <property type="evidence" value="ECO:0007669"/>
    <property type="project" value="InterPro"/>
</dbReference>
<keyword evidence="3" id="KW-0560">Oxidoreductase</keyword>
<evidence type="ECO:0000256" key="7">
    <source>
        <dbReference type="SAM" id="SignalP"/>
    </source>
</evidence>
<dbReference type="GeneID" id="73340083"/>
<dbReference type="KEGG" id="clup:CLUP02_06069"/>
<gene>
    <name evidence="8" type="ORF">CLUP02_06069</name>
</gene>
<keyword evidence="4 6" id="KW-0408">Iron</keyword>
<dbReference type="GO" id="GO:0005506">
    <property type="term" value="F:iron ion binding"/>
    <property type="evidence" value="ECO:0007669"/>
    <property type="project" value="InterPro"/>
</dbReference>
<dbReference type="Proteomes" id="UP000830671">
    <property type="component" value="Chromosome 3"/>
</dbReference>
<dbReference type="InterPro" id="IPR017972">
    <property type="entry name" value="Cyt_P450_CS"/>
</dbReference>
<protein>
    <submittedName>
        <fullName evidence="8">Cytochrome P450</fullName>
    </submittedName>
</protein>
<dbReference type="PROSITE" id="PS00086">
    <property type="entry name" value="CYTOCHROME_P450"/>
    <property type="match status" value="1"/>
</dbReference>
<feature type="signal peptide" evidence="7">
    <location>
        <begin position="1"/>
        <end position="24"/>
    </location>
</feature>
<keyword evidence="5" id="KW-0503">Monooxygenase</keyword>
<dbReference type="InterPro" id="IPR036396">
    <property type="entry name" value="Cyt_P450_sf"/>
</dbReference>
<keyword evidence="2 6" id="KW-0479">Metal-binding</keyword>
<dbReference type="SUPFAM" id="SSF48264">
    <property type="entry name" value="Cytochrome P450"/>
    <property type="match status" value="1"/>
</dbReference>